<dbReference type="PROSITE" id="PS00194">
    <property type="entry name" value="THIOREDOXIN_1"/>
    <property type="match status" value="1"/>
</dbReference>
<keyword evidence="10" id="KW-0413">Isomerase</keyword>
<feature type="signal peptide" evidence="7">
    <location>
        <begin position="1"/>
        <end position="18"/>
    </location>
</feature>
<proteinExistence type="inferred from homology"/>
<comment type="similarity">
    <text evidence="2 7">Belongs to the thioredoxin family. DsbC subfamily.</text>
</comment>
<keyword evidence="3 7" id="KW-0732">Signal</keyword>
<evidence type="ECO:0000256" key="1">
    <source>
        <dbReference type="ARBA" id="ARBA00004418"/>
    </source>
</evidence>
<protein>
    <recommendedName>
        <fullName evidence="7">Thiol:disulfide interchange protein</fullName>
    </recommendedName>
</protein>
<gene>
    <name evidence="10" type="primary">dsbC</name>
    <name evidence="10" type="ORF">GFB47_09135</name>
</gene>
<dbReference type="Proteomes" id="UP000348942">
    <property type="component" value="Chromosome 1"/>
</dbReference>
<accession>A0A5Q0TJ91</accession>
<dbReference type="EMBL" id="CP045699">
    <property type="protein sequence ID" value="QGA66065.1"/>
    <property type="molecule type" value="Genomic_DNA"/>
</dbReference>
<reference evidence="10 11" key="1">
    <citation type="submission" date="2019-10" db="EMBL/GenBank/DDBJ databases">
        <title>Vibrio sp. nov., isolated from Coralline algae surface.</title>
        <authorList>
            <person name="Geng Y."/>
            <person name="Zhang X."/>
        </authorList>
    </citation>
    <scope>NUCLEOTIDE SEQUENCE [LARGE SCALE GENOMIC DNA]</scope>
    <source>
        <strain evidence="10 11">SM1977</strain>
    </source>
</reference>
<dbReference type="InterPro" id="IPR018950">
    <property type="entry name" value="DiS-bond_isomerase_DsbC/G_N"/>
</dbReference>
<dbReference type="InterPro" id="IPR051470">
    <property type="entry name" value="Thiol:disulfide_interchange"/>
</dbReference>
<dbReference type="InterPro" id="IPR012336">
    <property type="entry name" value="Thioredoxin-like_fold"/>
</dbReference>
<dbReference type="AlphaFoldDB" id="A0A5Q0TJ91"/>
<dbReference type="PANTHER" id="PTHR35272:SF3">
    <property type="entry name" value="THIOL:DISULFIDE INTERCHANGE PROTEIN DSBC"/>
    <property type="match status" value="1"/>
</dbReference>
<evidence type="ECO:0000313" key="11">
    <source>
        <dbReference type="Proteomes" id="UP000348942"/>
    </source>
</evidence>
<keyword evidence="4 7" id="KW-0574">Periplasm</keyword>
<feature type="domain" description="Thioredoxin-like fold" evidence="9">
    <location>
        <begin position="122"/>
        <end position="250"/>
    </location>
</feature>
<dbReference type="InterPro" id="IPR033954">
    <property type="entry name" value="DiS-bond_Isoase_DsbC/G"/>
</dbReference>
<evidence type="ECO:0000256" key="6">
    <source>
        <dbReference type="ARBA" id="ARBA00023284"/>
    </source>
</evidence>
<feature type="domain" description="Disulphide bond isomerase DsbC/G N-terminal" evidence="8">
    <location>
        <begin position="40"/>
        <end position="99"/>
    </location>
</feature>
<dbReference type="InterPro" id="IPR036249">
    <property type="entry name" value="Thioredoxin-like_sf"/>
</dbReference>
<dbReference type="Pfam" id="PF13098">
    <property type="entry name" value="Thioredoxin_2"/>
    <property type="match status" value="1"/>
</dbReference>
<organism evidence="10 11">
    <name type="scientific">Vibrio algicola</name>
    <dbReference type="NCBI Taxonomy" id="2662262"/>
    <lineage>
        <taxon>Bacteria</taxon>
        <taxon>Pseudomonadati</taxon>
        <taxon>Pseudomonadota</taxon>
        <taxon>Gammaproteobacteria</taxon>
        <taxon>Vibrionales</taxon>
        <taxon>Vibrionaceae</taxon>
        <taxon>Vibrio</taxon>
    </lineage>
</organism>
<dbReference type="PANTHER" id="PTHR35272">
    <property type="entry name" value="THIOL:DISULFIDE INTERCHANGE PROTEIN DSBC-RELATED"/>
    <property type="match status" value="1"/>
</dbReference>
<feature type="chain" id="PRO_5024509132" description="Thiol:disulfide interchange protein" evidence="7">
    <location>
        <begin position="19"/>
        <end position="254"/>
    </location>
</feature>
<dbReference type="GO" id="GO:0042597">
    <property type="term" value="C:periplasmic space"/>
    <property type="evidence" value="ECO:0007669"/>
    <property type="project" value="UniProtKB-SubCell"/>
</dbReference>
<dbReference type="InterPro" id="IPR009094">
    <property type="entry name" value="DiS-bond_isomerase_DsbC/G_N_sf"/>
</dbReference>
<dbReference type="CDD" id="cd03020">
    <property type="entry name" value="DsbA_DsbC_DsbG"/>
    <property type="match status" value="1"/>
</dbReference>
<evidence type="ECO:0000256" key="2">
    <source>
        <dbReference type="ARBA" id="ARBA00009813"/>
    </source>
</evidence>
<dbReference type="SUPFAM" id="SSF52833">
    <property type="entry name" value="Thioredoxin-like"/>
    <property type="match status" value="1"/>
</dbReference>
<dbReference type="InterPro" id="IPR017937">
    <property type="entry name" value="Thioredoxin_CS"/>
</dbReference>
<dbReference type="GO" id="GO:0016853">
    <property type="term" value="F:isomerase activity"/>
    <property type="evidence" value="ECO:0007669"/>
    <property type="project" value="UniProtKB-KW"/>
</dbReference>
<evidence type="ECO:0000259" key="9">
    <source>
        <dbReference type="Pfam" id="PF13098"/>
    </source>
</evidence>
<dbReference type="NCBIfam" id="NF008129">
    <property type="entry name" value="PRK10877.1"/>
    <property type="match status" value="1"/>
</dbReference>
<keyword evidence="5" id="KW-1015">Disulfide bond</keyword>
<dbReference type="Pfam" id="PF10411">
    <property type="entry name" value="DsbC_N"/>
    <property type="match status" value="1"/>
</dbReference>
<dbReference type="SUPFAM" id="SSF54423">
    <property type="entry name" value="DsbC/DsbG N-terminal domain-like"/>
    <property type="match status" value="1"/>
</dbReference>
<name>A0A5Q0TJ91_9VIBR</name>
<comment type="subcellular location">
    <subcellularLocation>
        <location evidence="1 7">Periplasm</location>
    </subcellularLocation>
</comment>
<sequence>MRNGFIVLLSCLALTAQAADAPVSDSHVTDNQTAGTHIDKQEIASRFGKLGLVPTSIQASPITGLAEVTTEQGIFYVTANGDHFLQGKMYGLDKDGNFTDLMAKKYAKMLEKFAGDMIVYKAKNEKYVVTVFTDITCGYCVKLHKDMQAYNDLGITVRYMAYPRQGPRSEVANSMAKVWCADDRKAALDAVKLNRNFDFDSKHLTQCQDMIAKQYAFGALVGITGTPAILLPNGQLVGGYLPPSQLIQALESMK</sequence>
<dbReference type="Gene3D" id="3.40.30.10">
    <property type="entry name" value="Glutaredoxin"/>
    <property type="match status" value="1"/>
</dbReference>
<keyword evidence="6 7" id="KW-0676">Redox-active center</keyword>
<evidence type="ECO:0000256" key="7">
    <source>
        <dbReference type="RuleBase" id="RU364038"/>
    </source>
</evidence>
<dbReference type="Gene3D" id="3.10.450.70">
    <property type="entry name" value="Disulphide bond isomerase, DsbC/G, N-terminal"/>
    <property type="match status" value="1"/>
</dbReference>
<evidence type="ECO:0000256" key="3">
    <source>
        <dbReference type="ARBA" id="ARBA00022729"/>
    </source>
</evidence>
<evidence type="ECO:0000313" key="10">
    <source>
        <dbReference type="EMBL" id="QGA66065.1"/>
    </source>
</evidence>
<evidence type="ECO:0000256" key="4">
    <source>
        <dbReference type="ARBA" id="ARBA00022764"/>
    </source>
</evidence>
<keyword evidence="11" id="KW-1185">Reference proteome</keyword>
<evidence type="ECO:0000256" key="5">
    <source>
        <dbReference type="ARBA" id="ARBA00023157"/>
    </source>
</evidence>
<comment type="function">
    <text evidence="7">Required for disulfide bond formation in some periplasmic proteins. Acts by transferring its disulfide bond to other proteins and is reduced in the process.</text>
</comment>
<evidence type="ECO:0000259" key="8">
    <source>
        <dbReference type="Pfam" id="PF10411"/>
    </source>
</evidence>